<protein>
    <recommendedName>
        <fullName evidence="11">Alpha-1,4 glucan phosphorylase</fullName>
        <ecNumber evidence="11">2.4.1.1</ecNumber>
    </recommendedName>
</protein>
<evidence type="ECO:0000256" key="8">
    <source>
        <dbReference type="ARBA" id="ARBA00023277"/>
    </source>
</evidence>
<dbReference type="CDD" id="cd04300">
    <property type="entry name" value="GT35_Glycogen_Phosphorylase"/>
    <property type="match status" value="1"/>
</dbReference>
<dbReference type="InterPro" id="IPR035090">
    <property type="entry name" value="Pyridoxal_P_attach_site"/>
</dbReference>
<dbReference type="AlphaFoldDB" id="A0A1Y2K963"/>
<evidence type="ECO:0000256" key="2">
    <source>
        <dbReference type="ARBA" id="ARBA00001933"/>
    </source>
</evidence>
<comment type="function">
    <text evidence="9">Phosphorylase is an important allosteric enzyme in carbohydrate metabolism. Enzymes from different sources differ in their regulatory mechanisms and in their natural substrates. However, all known phosphorylases share catalytic and structural properties.</text>
</comment>
<evidence type="ECO:0000256" key="5">
    <source>
        <dbReference type="ARBA" id="ARBA00022676"/>
    </source>
</evidence>
<accession>A0A1Y2K963</accession>
<dbReference type="PANTHER" id="PTHR11468:SF3">
    <property type="entry name" value="GLYCOGEN PHOSPHORYLASE, LIVER FORM"/>
    <property type="match status" value="1"/>
</dbReference>
<evidence type="ECO:0000256" key="3">
    <source>
        <dbReference type="ARBA" id="ARBA00006047"/>
    </source>
</evidence>
<dbReference type="EMBL" id="LVJN01000014">
    <property type="protein sequence ID" value="OSM07282.1"/>
    <property type="molecule type" value="Genomic_DNA"/>
</dbReference>
<comment type="caution">
    <text evidence="12">The sequence shown here is derived from an EMBL/GenBank/DDBJ whole genome shotgun (WGS) entry which is preliminary data.</text>
</comment>
<dbReference type="InterPro" id="IPR011833">
    <property type="entry name" value="Glycg_phsphrylas"/>
</dbReference>
<dbReference type="EC" id="2.4.1.1" evidence="11"/>
<dbReference type="NCBIfam" id="TIGR02093">
    <property type="entry name" value="P_ylase"/>
    <property type="match status" value="1"/>
</dbReference>
<proteinExistence type="inferred from homology"/>
<evidence type="ECO:0000256" key="6">
    <source>
        <dbReference type="ARBA" id="ARBA00022679"/>
    </source>
</evidence>
<dbReference type="InterPro" id="IPR000811">
    <property type="entry name" value="Glyco_trans_35"/>
</dbReference>
<dbReference type="Gene3D" id="3.40.50.2000">
    <property type="entry name" value="Glycogen Phosphorylase B"/>
    <property type="match status" value="2"/>
</dbReference>
<dbReference type="FunFam" id="3.40.50.2000:FF:000005">
    <property type="entry name" value="Alpha-1,4 glucan phosphorylase"/>
    <property type="match status" value="1"/>
</dbReference>
<dbReference type="STRING" id="1434232.MAIT1_04498"/>
<comment type="function">
    <text evidence="11">Allosteric enzyme that catalyzes the rate-limiting step in glycogen catabolism, the phosphorolytic cleavage of glycogen to produce glucose-1-phosphate, and plays a central role in maintaining cellular and organismal glucose homeostasis.</text>
</comment>
<sequence>MSQQNNLDHPKLDLHSRTGTNADTLQRAILDNLFYIQGRFPDVATPHDWYQAVAYTVRDRQLHRWVKTAQTYKKQKSRSVCYLSAEFLIGPMLGSNLVNLGIEDEVREALSALGQDLDVLLEQEPEPGLGNGGLGRLAACYMDSLATLEIPAIGYGIRYEFGIFHQRIENGWQKEISDQWLHLGNPWEVPRPLLTFRVNLGGHTEHYTDDHGNHRVRWEPERVVLGVAHDTPIIGYGVNNTNLLRLWKAEAEQSFDFEAFNTGDYYAAVEEKVKSETISKVLYPNDEAISGKTLRLEQQYFFVSCSLRDMIRIHLQQEPDLSNFHEKFAAQLNDTHPAIAVAELMRLLVDEHHMDWNPAWSVASRTFSYTNHTLLPEALETWSLPLLQQVLPRHVEIIYEINMRFMDQVRVLTHDVCGAVTRLSIIEEGEPKRVRMANLACVGSHAINGVAALHTELLKKTTLNDFHNLWPEKFLNVTNGVTPRRFLLLSNPKQSKLISDRIGEGWITDLEKLRGLEAHLDDAGFREDWRRVKRENKEALAKLLKERTYVDVDPQSLFSVQAKRIHEYKRQHLHLLYVVTLYNRIINNPNLSMAPRVHILGGKAAPGYAMAKLFIKLAHAVGEMVNRDQMVGDRLKLVFFPNFNVKNAQRIYPAADLSEQISTAGFEASGTGNMKFSMNGALTIGTLDGANVEIREVVGDENFFLFGMTAEEVVHLKTNGYHPRHYYDGNAELRAAMDLIASGYFSHGEADVFKPLIDNLLEHDPFMVLADYEAYCHAQSQVDDLWAQPDLWTRKSILNVARIGKFSSDRAIREYCEKIWKVQPTPVD</sequence>
<reference evidence="12 13" key="1">
    <citation type="journal article" date="2016" name="BMC Genomics">
        <title>Combined genomic and structural analyses of a cultured magnetotactic bacterium reveals its niche adaptation to a dynamic environment.</title>
        <authorList>
            <person name="Araujo A.C."/>
            <person name="Morillo V."/>
            <person name="Cypriano J."/>
            <person name="Teixeira L.C."/>
            <person name="Leao P."/>
            <person name="Lyra S."/>
            <person name="Almeida L.G."/>
            <person name="Bazylinski D.A."/>
            <person name="Vasconcellos A.T."/>
            <person name="Abreu F."/>
            <person name="Lins U."/>
        </authorList>
    </citation>
    <scope>NUCLEOTIDE SEQUENCE [LARGE SCALE GENOMIC DNA]</scope>
    <source>
        <strain evidence="12 13">IT-1</strain>
    </source>
</reference>
<dbReference type="GO" id="GO:0005980">
    <property type="term" value="P:glycogen catabolic process"/>
    <property type="evidence" value="ECO:0007669"/>
    <property type="project" value="TreeGrafter"/>
</dbReference>
<dbReference type="GO" id="GO:0008184">
    <property type="term" value="F:glycogen phosphorylase activity"/>
    <property type="evidence" value="ECO:0007669"/>
    <property type="project" value="InterPro"/>
</dbReference>
<comment type="cofactor">
    <cofactor evidence="2 11">
        <name>pyridoxal 5'-phosphate</name>
        <dbReference type="ChEBI" id="CHEBI:597326"/>
    </cofactor>
</comment>
<name>A0A1Y2K963_9PROT</name>
<dbReference type="Pfam" id="PF00343">
    <property type="entry name" value="Phosphorylase"/>
    <property type="match status" value="1"/>
</dbReference>
<keyword evidence="4" id="KW-0321">Glycogen metabolism</keyword>
<organism evidence="12 13">
    <name type="scientific">Magnetofaba australis IT-1</name>
    <dbReference type="NCBI Taxonomy" id="1434232"/>
    <lineage>
        <taxon>Bacteria</taxon>
        <taxon>Pseudomonadati</taxon>
        <taxon>Pseudomonadota</taxon>
        <taxon>Magnetococcia</taxon>
        <taxon>Magnetococcales</taxon>
        <taxon>Magnetococcaceae</taxon>
        <taxon>Magnetofaba</taxon>
    </lineage>
</organism>
<dbReference type="PANTHER" id="PTHR11468">
    <property type="entry name" value="GLYCOGEN PHOSPHORYLASE"/>
    <property type="match status" value="1"/>
</dbReference>
<dbReference type="GO" id="GO:0030170">
    <property type="term" value="F:pyridoxal phosphate binding"/>
    <property type="evidence" value="ECO:0007669"/>
    <property type="project" value="InterPro"/>
</dbReference>
<keyword evidence="6 11" id="KW-0808">Transferase</keyword>
<dbReference type="OrthoDB" id="7229284at2"/>
<keyword evidence="5 11" id="KW-0328">Glycosyltransferase</keyword>
<keyword evidence="13" id="KW-1185">Reference proteome</keyword>
<evidence type="ECO:0000313" key="12">
    <source>
        <dbReference type="EMBL" id="OSM07282.1"/>
    </source>
</evidence>
<keyword evidence="7 10" id="KW-0663">Pyridoxal phosphate</keyword>
<keyword evidence="8 11" id="KW-0119">Carbohydrate metabolism</keyword>
<dbReference type="RefSeq" id="WP_085440304.1">
    <property type="nucleotide sequence ID" value="NZ_LVJN01000014.1"/>
</dbReference>
<dbReference type="SUPFAM" id="SSF53756">
    <property type="entry name" value="UDP-Glycosyltransferase/glycogen phosphorylase"/>
    <property type="match status" value="1"/>
</dbReference>
<dbReference type="Proteomes" id="UP000194003">
    <property type="component" value="Unassembled WGS sequence"/>
</dbReference>
<comment type="similarity">
    <text evidence="3 11">Belongs to the glycogen phosphorylase family.</text>
</comment>
<dbReference type="GO" id="GO:0005737">
    <property type="term" value="C:cytoplasm"/>
    <property type="evidence" value="ECO:0007669"/>
    <property type="project" value="TreeGrafter"/>
</dbReference>
<evidence type="ECO:0000313" key="13">
    <source>
        <dbReference type="Proteomes" id="UP000194003"/>
    </source>
</evidence>
<evidence type="ECO:0000256" key="4">
    <source>
        <dbReference type="ARBA" id="ARBA00022600"/>
    </source>
</evidence>
<gene>
    <name evidence="12" type="ORF">MAIT1_04498</name>
</gene>
<evidence type="ECO:0000256" key="1">
    <source>
        <dbReference type="ARBA" id="ARBA00001275"/>
    </source>
</evidence>
<comment type="catalytic activity">
    <reaction evidence="1 11">
        <text>[(1-&gt;4)-alpha-D-glucosyl](n) + phosphate = [(1-&gt;4)-alpha-D-glucosyl](n-1) + alpha-D-glucose 1-phosphate</text>
        <dbReference type="Rhea" id="RHEA:41732"/>
        <dbReference type="Rhea" id="RHEA-COMP:9584"/>
        <dbReference type="Rhea" id="RHEA-COMP:9586"/>
        <dbReference type="ChEBI" id="CHEBI:15444"/>
        <dbReference type="ChEBI" id="CHEBI:43474"/>
        <dbReference type="ChEBI" id="CHEBI:58601"/>
        <dbReference type="EC" id="2.4.1.1"/>
    </reaction>
</comment>
<dbReference type="PROSITE" id="PS00102">
    <property type="entry name" value="PHOSPHORYLASE"/>
    <property type="match status" value="1"/>
</dbReference>
<evidence type="ECO:0000256" key="9">
    <source>
        <dbReference type="ARBA" id="ARBA00025174"/>
    </source>
</evidence>
<feature type="modified residue" description="N6-(pyridoxal phosphate)lysine" evidence="10">
    <location>
        <position position="675"/>
    </location>
</feature>
<evidence type="ECO:0000256" key="7">
    <source>
        <dbReference type="ARBA" id="ARBA00022898"/>
    </source>
</evidence>
<dbReference type="FunFam" id="3.40.50.2000:FF:000149">
    <property type="entry name" value="Glycogen phosphorylase, muscle form"/>
    <property type="match status" value="1"/>
</dbReference>
<evidence type="ECO:0000256" key="11">
    <source>
        <dbReference type="RuleBase" id="RU000587"/>
    </source>
</evidence>
<evidence type="ECO:0000256" key="10">
    <source>
        <dbReference type="PIRSR" id="PIRSR000460-1"/>
    </source>
</evidence>
<dbReference type="PIRSF" id="PIRSF000460">
    <property type="entry name" value="Pprylas_GlgP"/>
    <property type="match status" value="1"/>
</dbReference>